<dbReference type="EMBL" id="BGZK01001007">
    <property type="protein sequence ID" value="GBP68307.1"/>
    <property type="molecule type" value="Genomic_DNA"/>
</dbReference>
<evidence type="ECO:0000313" key="2">
    <source>
        <dbReference type="Proteomes" id="UP000299102"/>
    </source>
</evidence>
<reference evidence="1 2" key="1">
    <citation type="journal article" date="2019" name="Commun. Biol.">
        <title>The bagworm genome reveals a unique fibroin gene that provides high tensile strength.</title>
        <authorList>
            <person name="Kono N."/>
            <person name="Nakamura H."/>
            <person name="Ohtoshi R."/>
            <person name="Tomita M."/>
            <person name="Numata K."/>
            <person name="Arakawa K."/>
        </authorList>
    </citation>
    <scope>NUCLEOTIDE SEQUENCE [LARGE SCALE GENOMIC DNA]</scope>
</reference>
<dbReference type="OrthoDB" id="9971011at2759"/>
<organism evidence="1 2">
    <name type="scientific">Eumeta variegata</name>
    <name type="common">Bagworm moth</name>
    <name type="synonym">Eumeta japonica</name>
    <dbReference type="NCBI Taxonomy" id="151549"/>
    <lineage>
        <taxon>Eukaryota</taxon>
        <taxon>Metazoa</taxon>
        <taxon>Ecdysozoa</taxon>
        <taxon>Arthropoda</taxon>
        <taxon>Hexapoda</taxon>
        <taxon>Insecta</taxon>
        <taxon>Pterygota</taxon>
        <taxon>Neoptera</taxon>
        <taxon>Endopterygota</taxon>
        <taxon>Lepidoptera</taxon>
        <taxon>Glossata</taxon>
        <taxon>Ditrysia</taxon>
        <taxon>Tineoidea</taxon>
        <taxon>Psychidae</taxon>
        <taxon>Oiketicinae</taxon>
        <taxon>Eumeta</taxon>
    </lineage>
</organism>
<keyword evidence="2" id="KW-1185">Reference proteome</keyword>
<protein>
    <submittedName>
        <fullName evidence="1">Fatty acid-binding protein 2</fullName>
    </submittedName>
</protein>
<name>A0A4C1Y185_EUMVA</name>
<dbReference type="Proteomes" id="UP000299102">
    <property type="component" value="Unassembled WGS sequence"/>
</dbReference>
<dbReference type="Gene3D" id="2.40.128.20">
    <property type="match status" value="1"/>
</dbReference>
<dbReference type="CDD" id="cd00742">
    <property type="entry name" value="FABP"/>
    <property type="match status" value="1"/>
</dbReference>
<dbReference type="SUPFAM" id="SSF50814">
    <property type="entry name" value="Lipocalins"/>
    <property type="match status" value="1"/>
</dbReference>
<proteinExistence type="predicted"/>
<dbReference type="AlphaFoldDB" id="A0A4C1Y185"/>
<sequence>MSFFGKRFKRVRSENLDELLDSAHASDHLRHILKNDSVIFSFDKKDDGLYTFTLEHDGKMMISEFRTGEEHEQTRRDGSKARVTYTMNGNVVEQTIKPENGKITHFKREFGDKDAKLLSKYGSNIDKRPDFGRCVGDDVRVQRTATNQRSATNRGAIYGRPLVHTYKTHAKRARAEIMSPGVTFYDSRIFRSVRVFGVKVVAPDCETKAAPAGRPQRRIAARRPRKRFKNLNCAMRVLIGIQVRVTYPHRGFREIGVLPSNKI</sequence>
<dbReference type="InterPro" id="IPR012674">
    <property type="entry name" value="Calycin"/>
</dbReference>
<evidence type="ECO:0000313" key="1">
    <source>
        <dbReference type="EMBL" id="GBP68307.1"/>
    </source>
</evidence>
<accession>A0A4C1Y185</accession>
<gene>
    <name evidence="1" type="primary">MFB2</name>
    <name evidence="1" type="ORF">EVAR_4906_1</name>
</gene>
<comment type="caution">
    <text evidence="1">The sequence shown here is derived from an EMBL/GenBank/DDBJ whole genome shotgun (WGS) entry which is preliminary data.</text>
</comment>